<dbReference type="PANTHER" id="PTHR16295">
    <property type="entry name" value="TRAF-TYPE ZINC FINGER PROTEIN-RELATED"/>
    <property type="match status" value="1"/>
</dbReference>
<dbReference type="PANTHER" id="PTHR16295:SF17">
    <property type="entry name" value="XIAP-ASSOCIATED FACTOR 1"/>
    <property type="match status" value="1"/>
</dbReference>
<proteinExistence type="predicted"/>
<feature type="domain" description="XIAP-associated factor 1 C-terminal" evidence="5">
    <location>
        <begin position="405"/>
        <end position="439"/>
    </location>
</feature>
<dbReference type="AlphaFoldDB" id="A0A8C5RKJ0"/>
<feature type="domain" description="TRAFD1/XAF1 zinc finger" evidence="6">
    <location>
        <begin position="248"/>
        <end position="288"/>
    </location>
</feature>
<evidence type="ECO:0000259" key="5">
    <source>
        <dbReference type="Pfam" id="PF18608"/>
    </source>
</evidence>
<dbReference type="InterPro" id="IPR031220">
    <property type="entry name" value="XAF1_C_sf"/>
</dbReference>
<evidence type="ECO:0000256" key="4">
    <source>
        <dbReference type="SAM" id="MobiDB-lite"/>
    </source>
</evidence>
<keyword evidence="8" id="KW-1185">Reference proteome</keyword>
<feature type="region of interest" description="Disordered" evidence="4">
    <location>
        <begin position="334"/>
        <end position="389"/>
    </location>
</feature>
<dbReference type="Gene3D" id="6.10.250.1730">
    <property type="match status" value="1"/>
</dbReference>
<dbReference type="Gene3D" id="3.30.40.10">
    <property type="entry name" value="Zinc/RING finger domain, C3HC4 (zinc finger)"/>
    <property type="match status" value="2"/>
</dbReference>
<dbReference type="Pfam" id="PF18608">
    <property type="entry name" value="XAF1_C"/>
    <property type="match status" value="1"/>
</dbReference>
<evidence type="ECO:0008006" key="9">
    <source>
        <dbReference type="Google" id="ProtNLM"/>
    </source>
</evidence>
<dbReference type="GO" id="GO:0005739">
    <property type="term" value="C:mitochondrion"/>
    <property type="evidence" value="ECO:0007669"/>
    <property type="project" value="TreeGrafter"/>
</dbReference>
<evidence type="ECO:0000256" key="3">
    <source>
        <dbReference type="ARBA" id="ARBA00022833"/>
    </source>
</evidence>
<keyword evidence="3" id="KW-0862">Zinc</keyword>
<feature type="compositionally biased region" description="Pro residues" evidence="4">
    <location>
        <begin position="344"/>
        <end position="358"/>
    </location>
</feature>
<protein>
    <recommendedName>
        <fullName evidence="9">XIAP-associated factor 1</fullName>
    </recommendedName>
</protein>
<dbReference type="InterPro" id="IPR051986">
    <property type="entry name" value="Innate_Immune_Apopt_Reg"/>
</dbReference>
<dbReference type="InterPro" id="IPR013083">
    <property type="entry name" value="Znf_RING/FYVE/PHD"/>
</dbReference>
<dbReference type="InterPro" id="IPR049439">
    <property type="entry name" value="TRAFD1-XIAF1_Znf"/>
</dbReference>
<sequence length="448" mass="50647">MFQPACPITCCCGRYFPCCKGESRPRELALWALVMGPGRLKKRALLPSGGSSSLKEYLSISFFFFQRKMSRLRCLRLAAGFFFFGEICGGGGGEGSRERRGSSQGLGLGRKKNWFVQFLLQQQKGCVLRAGRCFQFRFRRIQVAEMKVKDGGSPSGEMEEERRICKNCKRDVAAVNFSLHEAHCMRFLAVCPKCEELVASNDMKEHLAKAHKQVRCVLCHKMTQQYLLEHHEAKECQERSVKCHFCELELPFHKLQSHLDACGSRTTMCWDCGKYVMHKAQEEHKLTCQTGNRPRAPGFKTNLCQQCNNWFPADQYLHHLNECSSSPQLLGSLATHSAARSRSPPSPQSPPTPAPPSPTWKMKAEKDARPKRRDRELPSIEKISLRSPRSKKASGCEAFTSILTSTGPQALNDTYDQLITCSQCNILLPSPILPKHEVRKVKPMGMWQ</sequence>
<dbReference type="GeneTree" id="ENSGT00530000063869"/>
<reference evidence="7" key="2">
    <citation type="submission" date="2025-09" db="UniProtKB">
        <authorList>
            <consortium name="Ensembl"/>
        </authorList>
    </citation>
    <scope>IDENTIFICATION</scope>
</reference>
<evidence type="ECO:0000313" key="8">
    <source>
        <dbReference type="Proteomes" id="UP000694406"/>
    </source>
</evidence>
<accession>A0A8C5RKJ0</accession>
<keyword evidence="1" id="KW-0479">Metal-binding</keyword>
<dbReference type="Proteomes" id="UP000694406">
    <property type="component" value="Unplaced"/>
</dbReference>
<evidence type="ECO:0000259" key="6">
    <source>
        <dbReference type="Pfam" id="PF21366"/>
    </source>
</evidence>
<reference evidence="7" key="1">
    <citation type="submission" date="2025-08" db="UniProtKB">
        <authorList>
            <consortium name="Ensembl"/>
        </authorList>
    </citation>
    <scope>IDENTIFICATION</scope>
</reference>
<dbReference type="GO" id="GO:0006915">
    <property type="term" value="P:apoptotic process"/>
    <property type="evidence" value="ECO:0007669"/>
    <property type="project" value="InterPro"/>
</dbReference>
<name>A0A8C5RKJ0_LATLA</name>
<dbReference type="InterPro" id="IPR041386">
    <property type="entry name" value="XAF1_C"/>
</dbReference>
<dbReference type="Pfam" id="PF21366">
    <property type="entry name" value="TRAFD1-XIAF1_ZnF"/>
    <property type="match status" value="1"/>
</dbReference>
<organism evidence="7 8">
    <name type="scientific">Laticauda laticaudata</name>
    <name type="common">Blue-ringed sea krait</name>
    <name type="synonym">Blue-lipped sea krait</name>
    <dbReference type="NCBI Taxonomy" id="8630"/>
    <lineage>
        <taxon>Eukaryota</taxon>
        <taxon>Metazoa</taxon>
        <taxon>Chordata</taxon>
        <taxon>Craniata</taxon>
        <taxon>Vertebrata</taxon>
        <taxon>Euteleostomi</taxon>
        <taxon>Lepidosauria</taxon>
        <taxon>Squamata</taxon>
        <taxon>Bifurcata</taxon>
        <taxon>Unidentata</taxon>
        <taxon>Episquamata</taxon>
        <taxon>Toxicofera</taxon>
        <taxon>Serpentes</taxon>
        <taxon>Colubroidea</taxon>
        <taxon>Elapidae</taxon>
        <taxon>Laticaudinae</taxon>
        <taxon>Laticauda</taxon>
    </lineage>
</organism>
<evidence type="ECO:0000256" key="2">
    <source>
        <dbReference type="ARBA" id="ARBA00022771"/>
    </source>
</evidence>
<dbReference type="GO" id="GO:0008270">
    <property type="term" value="F:zinc ion binding"/>
    <property type="evidence" value="ECO:0007669"/>
    <property type="project" value="UniProtKB-KW"/>
</dbReference>
<keyword evidence="2" id="KW-0863">Zinc-finger</keyword>
<dbReference type="Ensembl" id="ENSLLTT00000004106.1">
    <property type="protein sequence ID" value="ENSLLTP00000003941.1"/>
    <property type="gene ID" value="ENSLLTG00000002956.1"/>
</dbReference>
<feature type="compositionally biased region" description="Basic and acidic residues" evidence="4">
    <location>
        <begin position="362"/>
        <end position="379"/>
    </location>
</feature>
<evidence type="ECO:0000313" key="7">
    <source>
        <dbReference type="Ensembl" id="ENSLLTP00000003941.1"/>
    </source>
</evidence>
<evidence type="ECO:0000256" key="1">
    <source>
        <dbReference type="ARBA" id="ARBA00022723"/>
    </source>
</evidence>